<dbReference type="SMART" id="SM00028">
    <property type="entry name" value="TPR"/>
    <property type="match status" value="3"/>
</dbReference>
<sequence length="254" mass="28497">MKVKIVSILTMGVLLLSACSSDKLKEPTRAEKAESLSRIKTQLAIEYMNAQDYRAAIEAIEQALATDGRNLNAWLTRAEIYHYLKMTNKAEESYQRALSINPQSAEVNNNYGWYLCNSLGRVSESLGRFDIALSDPTYPSPFVAYYNKGICTARLGQYSQGEALLKQAIAANPQFVAANKELARLKMNEGQASSADSYFRIYQSQVNQLSADDLLLGWQISQRMGQMQAAAEYEMQLRANFPYSEELKQMTTGH</sequence>
<organism evidence="2 3">
    <name type="scientific">Vitreoscilla massiliensis</name>
    <dbReference type="NCBI Taxonomy" id="1689272"/>
    <lineage>
        <taxon>Bacteria</taxon>
        <taxon>Pseudomonadati</taxon>
        <taxon>Pseudomonadota</taxon>
        <taxon>Betaproteobacteria</taxon>
        <taxon>Neisseriales</taxon>
        <taxon>Neisseriaceae</taxon>
        <taxon>Vitreoscilla</taxon>
    </lineage>
</organism>
<keyword evidence="3" id="KW-1185">Reference proteome</keyword>
<dbReference type="PROSITE" id="PS50005">
    <property type="entry name" value="TPR"/>
    <property type="match status" value="2"/>
</dbReference>
<reference evidence="2 3" key="1">
    <citation type="journal article" date="2022" name="Res Sq">
        <title>Evolution of multicellular longitudinally dividing oral cavity symbionts (Neisseriaceae).</title>
        <authorList>
            <person name="Nyongesa S."/>
            <person name="Weber P."/>
            <person name="Bernet E."/>
            <person name="Pullido F."/>
            <person name="Nieckarz M."/>
            <person name="Delaby M."/>
            <person name="Nieves C."/>
            <person name="Viehboeck T."/>
            <person name="Krause N."/>
            <person name="Rivera-Millot A."/>
            <person name="Nakamura A."/>
            <person name="Vischer N."/>
            <person name="VanNieuwenhze M."/>
            <person name="Brun Y."/>
            <person name="Cava F."/>
            <person name="Bulgheresi S."/>
            <person name="Veyrier F."/>
        </authorList>
    </citation>
    <scope>NUCLEOTIDE SEQUENCE [LARGE SCALE GENOMIC DNA]</scope>
    <source>
        <strain evidence="2 3">SN4</strain>
    </source>
</reference>
<dbReference type="NCBIfam" id="TIGR02521">
    <property type="entry name" value="type_IV_pilW"/>
    <property type="match status" value="1"/>
</dbReference>
<dbReference type="Gene3D" id="1.25.40.10">
    <property type="entry name" value="Tetratricopeptide repeat domain"/>
    <property type="match status" value="1"/>
</dbReference>
<feature type="repeat" description="TPR" evidence="1">
    <location>
        <begin position="37"/>
        <end position="70"/>
    </location>
</feature>
<keyword evidence="1" id="KW-0802">TPR repeat</keyword>
<dbReference type="Pfam" id="PF00515">
    <property type="entry name" value="TPR_1"/>
    <property type="match status" value="1"/>
</dbReference>
<name>A0ABY4DXI9_9NEIS</name>
<dbReference type="InterPro" id="IPR013360">
    <property type="entry name" value="Pilus_4_PilW"/>
</dbReference>
<dbReference type="InterPro" id="IPR011990">
    <property type="entry name" value="TPR-like_helical_dom_sf"/>
</dbReference>
<evidence type="ECO:0000313" key="3">
    <source>
        <dbReference type="Proteomes" id="UP000832011"/>
    </source>
</evidence>
<proteinExistence type="predicted"/>
<dbReference type="RefSeq" id="WP_058356330.1">
    <property type="nucleotide sequence ID" value="NZ_CABKVG010000009.1"/>
</dbReference>
<gene>
    <name evidence="2" type="primary">pilW</name>
    <name evidence="2" type="ORF">LVJ82_12175</name>
</gene>
<dbReference type="Proteomes" id="UP000832011">
    <property type="component" value="Chromosome"/>
</dbReference>
<evidence type="ECO:0000313" key="2">
    <source>
        <dbReference type="EMBL" id="UOO88239.1"/>
    </source>
</evidence>
<protein>
    <submittedName>
        <fullName evidence="2">Type IV pilus biogenesis/stability protein PilW</fullName>
    </submittedName>
</protein>
<dbReference type="PANTHER" id="PTHR12558">
    <property type="entry name" value="CELL DIVISION CYCLE 16,23,27"/>
    <property type="match status" value="1"/>
</dbReference>
<feature type="repeat" description="TPR" evidence="1">
    <location>
        <begin position="71"/>
        <end position="104"/>
    </location>
</feature>
<dbReference type="InterPro" id="IPR019734">
    <property type="entry name" value="TPR_rpt"/>
</dbReference>
<dbReference type="PANTHER" id="PTHR12558:SF13">
    <property type="entry name" value="CELL DIVISION CYCLE PROTEIN 27 HOMOLOG"/>
    <property type="match status" value="1"/>
</dbReference>
<dbReference type="EMBL" id="CP091511">
    <property type="protein sequence ID" value="UOO88239.1"/>
    <property type="molecule type" value="Genomic_DNA"/>
</dbReference>
<accession>A0ABY4DXI9</accession>
<dbReference type="Pfam" id="PF13181">
    <property type="entry name" value="TPR_8"/>
    <property type="match status" value="2"/>
</dbReference>
<evidence type="ECO:0000256" key="1">
    <source>
        <dbReference type="PROSITE-ProRule" id="PRU00339"/>
    </source>
</evidence>
<dbReference type="SUPFAM" id="SSF48452">
    <property type="entry name" value="TPR-like"/>
    <property type="match status" value="1"/>
</dbReference>
<dbReference type="PROSITE" id="PS51257">
    <property type="entry name" value="PROKAR_LIPOPROTEIN"/>
    <property type="match status" value="1"/>
</dbReference>